<proteinExistence type="predicted"/>
<organism evidence="2 3">
    <name type="scientific">Chelonia mydas</name>
    <name type="common">Green sea-turtle</name>
    <name type="synonym">Chelonia agassizi</name>
    <dbReference type="NCBI Taxonomy" id="8469"/>
    <lineage>
        <taxon>Eukaryota</taxon>
        <taxon>Metazoa</taxon>
        <taxon>Chordata</taxon>
        <taxon>Craniata</taxon>
        <taxon>Vertebrata</taxon>
        <taxon>Euteleostomi</taxon>
        <taxon>Archelosauria</taxon>
        <taxon>Testudinata</taxon>
        <taxon>Testudines</taxon>
        <taxon>Cryptodira</taxon>
        <taxon>Durocryptodira</taxon>
        <taxon>Americhelydia</taxon>
        <taxon>Chelonioidea</taxon>
        <taxon>Cheloniidae</taxon>
        <taxon>Chelonia</taxon>
    </lineage>
</organism>
<dbReference type="EMBL" id="KB536463">
    <property type="protein sequence ID" value="EMP33363.1"/>
    <property type="molecule type" value="Genomic_DNA"/>
</dbReference>
<evidence type="ECO:0000256" key="1">
    <source>
        <dbReference type="SAM" id="MobiDB-lite"/>
    </source>
</evidence>
<name>M7BMY7_CHEMY</name>
<protein>
    <submittedName>
        <fullName evidence="2">Uncharacterized protein</fullName>
    </submittedName>
</protein>
<gene>
    <name evidence="2" type="ORF">UY3_09522</name>
</gene>
<sequence length="170" mass="18804">MKEVKAEQEGNASCYQAKSRRDKLTPERSPVDSCTPALQEAQAELTGERQQLTHRGEDTTHSQLPIVFVASSPAAGATDVALRVSSGTLTERIIQMRRTKRNKEDMFQEVLQASGASDCHPPSSLLTINEKMQRDSRDGKYWQQMTVTECGGVQALHPSSWDSLRLSASQ</sequence>
<keyword evidence="3" id="KW-1185">Reference proteome</keyword>
<feature type="region of interest" description="Disordered" evidence="1">
    <location>
        <begin position="1"/>
        <end position="59"/>
    </location>
</feature>
<dbReference type="AlphaFoldDB" id="M7BMY7"/>
<reference evidence="3" key="1">
    <citation type="journal article" date="2013" name="Nat. Genet.">
        <title>The draft genomes of soft-shell turtle and green sea turtle yield insights into the development and evolution of the turtle-specific body plan.</title>
        <authorList>
            <person name="Wang Z."/>
            <person name="Pascual-Anaya J."/>
            <person name="Zadissa A."/>
            <person name="Li W."/>
            <person name="Niimura Y."/>
            <person name="Huang Z."/>
            <person name="Li C."/>
            <person name="White S."/>
            <person name="Xiong Z."/>
            <person name="Fang D."/>
            <person name="Wang B."/>
            <person name="Ming Y."/>
            <person name="Chen Y."/>
            <person name="Zheng Y."/>
            <person name="Kuraku S."/>
            <person name="Pignatelli M."/>
            <person name="Herrero J."/>
            <person name="Beal K."/>
            <person name="Nozawa M."/>
            <person name="Li Q."/>
            <person name="Wang J."/>
            <person name="Zhang H."/>
            <person name="Yu L."/>
            <person name="Shigenobu S."/>
            <person name="Wang J."/>
            <person name="Liu J."/>
            <person name="Flicek P."/>
            <person name="Searle S."/>
            <person name="Wang J."/>
            <person name="Kuratani S."/>
            <person name="Yin Y."/>
            <person name="Aken B."/>
            <person name="Zhang G."/>
            <person name="Irie N."/>
        </authorList>
    </citation>
    <scope>NUCLEOTIDE SEQUENCE [LARGE SCALE GENOMIC DNA]</scope>
</reference>
<accession>M7BMY7</accession>
<dbReference type="Proteomes" id="UP000031443">
    <property type="component" value="Unassembled WGS sequence"/>
</dbReference>
<evidence type="ECO:0000313" key="2">
    <source>
        <dbReference type="EMBL" id="EMP33363.1"/>
    </source>
</evidence>
<evidence type="ECO:0000313" key="3">
    <source>
        <dbReference type="Proteomes" id="UP000031443"/>
    </source>
</evidence>